<accession>A0A841K4U8</accession>
<proteinExistence type="predicted"/>
<protein>
    <recommendedName>
        <fullName evidence="1">Multi-ubiquitin domain-containing protein</fullName>
    </recommendedName>
</protein>
<feature type="domain" description="Multi-ubiquitin" evidence="1">
    <location>
        <begin position="105"/>
        <end position="170"/>
    </location>
</feature>
<feature type="domain" description="Multi-ubiquitin" evidence="1">
    <location>
        <begin position="37"/>
        <end position="99"/>
    </location>
</feature>
<dbReference type="Proteomes" id="UP000538666">
    <property type="component" value="Unassembled WGS sequence"/>
</dbReference>
<reference evidence="2 3" key="1">
    <citation type="submission" date="2020-08" db="EMBL/GenBank/DDBJ databases">
        <title>Genomic Encyclopedia of Type Strains, Phase IV (KMG-IV): sequencing the most valuable type-strain genomes for metagenomic binning, comparative biology and taxonomic classification.</title>
        <authorList>
            <person name="Goeker M."/>
        </authorList>
    </citation>
    <scope>NUCLEOTIDE SEQUENCE [LARGE SCALE GENOMIC DNA]</scope>
    <source>
        <strain evidence="2 3">DSM 103733</strain>
    </source>
</reference>
<comment type="caution">
    <text evidence="2">The sequence shown here is derived from an EMBL/GenBank/DDBJ whole genome shotgun (WGS) entry which is preliminary data.</text>
</comment>
<feature type="domain" description="Multi-ubiquitin" evidence="1">
    <location>
        <begin position="176"/>
        <end position="248"/>
    </location>
</feature>
<dbReference type="Pfam" id="PF14452">
    <property type="entry name" value="Multi_ubiq"/>
    <property type="match status" value="3"/>
</dbReference>
<keyword evidence="3" id="KW-1185">Reference proteome</keyword>
<dbReference type="AlphaFoldDB" id="A0A841K4U8"/>
<evidence type="ECO:0000259" key="1">
    <source>
        <dbReference type="Pfam" id="PF14452"/>
    </source>
</evidence>
<sequence>MNTETFLEFDDLGVAVREGRPLNPARNYRFLLAQGNLNFVTLTISDPIPLGSQILEAAGLLPSDGYSLFGILPSGDFEDIRLDELFDLRARGAERFVAFLTDRDFKLTVDDKQLAWGKPIISGAELHKLAMPREGECVFLQVRGGEDRVIEVGDFVDLAEPGIEHFVTAPKRPTNYEIIVNSRPRIVNERLVTFEEVVQLAFPGVHEPNVVFSMTYRHAASAPHAGELGTGGKVDVKQKGTIFNVTRTVQS</sequence>
<dbReference type="RefSeq" id="WP_050060067.1">
    <property type="nucleotide sequence ID" value="NZ_JACHEK010000012.1"/>
</dbReference>
<evidence type="ECO:0000313" key="3">
    <source>
        <dbReference type="Proteomes" id="UP000538666"/>
    </source>
</evidence>
<organism evidence="2 3">
    <name type="scientific">Silvibacterium bohemicum</name>
    <dbReference type="NCBI Taxonomy" id="1577686"/>
    <lineage>
        <taxon>Bacteria</taxon>
        <taxon>Pseudomonadati</taxon>
        <taxon>Acidobacteriota</taxon>
        <taxon>Terriglobia</taxon>
        <taxon>Terriglobales</taxon>
        <taxon>Acidobacteriaceae</taxon>
        <taxon>Silvibacterium</taxon>
    </lineage>
</organism>
<dbReference type="OrthoDB" id="512401at2"/>
<name>A0A841K4U8_9BACT</name>
<dbReference type="InterPro" id="IPR027802">
    <property type="entry name" value="Multi-ubiquitin_dom"/>
</dbReference>
<gene>
    <name evidence="2" type="ORF">HNQ77_004954</name>
</gene>
<evidence type="ECO:0000313" key="2">
    <source>
        <dbReference type="EMBL" id="MBB6146969.1"/>
    </source>
</evidence>
<dbReference type="EMBL" id="JACHEK010000012">
    <property type="protein sequence ID" value="MBB6146969.1"/>
    <property type="molecule type" value="Genomic_DNA"/>
</dbReference>